<dbReference type="VEuPathDB" id="ToxoDB:TGP89_278975"/>
<dbReference type="PANTHER" id="PTHR48104">
    <property type="entry name" value="METACASPASE-4"/>
    <property type="match status" value="1"/>
</dbReference>
<dbReference type="PANTHER" id="PTHR48104:SF30">
    <property type="entry name" value="METACASPASE-1"/>
    <property type="match status" value="1"/>
</dbReference>
<protein>
    <submittedName>
        <fullName evidence="4">ICE family protease (Caspase) p20 domain-containing protein</fullName>
    </submittedName>
</protein>
<comment type="caution">
    <text evidence="4">The sequence shown here is derived from an EMBL/GenBank/DDBJ whole genome shotgun (WGS) entry which is preliminary data.</text>
</comment>
<feature type="compositionally biased region" description="Basic and acidic residues" evidence="2">
    <location>
        <begin position="1159"/>
        <end position="1170"/>
    </location>
</feature>
<evidence type="ECO:0000259" key="3">
    <source>
        <dbReference type="Pfam" id="PF00656"/>
    </source>
</evidence>
<feature type="region of interest" description="Disordered" evidence="2">
    <location>
        <begin position="1118"/>
        <end position="1170"/>
    </location>
</feature>
<dbReference type="EMBL" id="AEYI02001913">
    <property type="protein sequence ID" value="KFG31875.1"/>
    <property type="molecule type" value="Genomic_DNA"/>
</dbReference>
<gene>
    <name evidence="4" type="ORF">TGP89_278975</name>
</gene>
<feature type="region of interest" description="Disordered" evidence="2">
    <location>
        <begin position="972"/>
        <end position="1005"/>
    </location>
</feature>
<dbReference type="InterPro" id="IPR011600">
    <property type="entry name" value="Pept_C14_caspase"/>
</dbReference>
<dbReference type="Proteomes" id="UP000028828">
    <property type="component" value="Unassembled WGS sequence"/>
</dbReference>
<name>A0A086JIA7_TOXGO</name>
<organism evidence="4 5">
    <name type="scientific">Toxoplasma gondii p89</name>
    <dbReference type="NCBI Taxonomy" id="943119"/>
    <lineage>
        <taxon>Eukaryota</taxon>
        <taxon>Sar</taxon>
        <taxon>Alveolata</taxon>
        <taxon>Apicomplexa</taxon>
        <taxon>Conoidasida</taxon>
        <taxon>Coccidia</taxon>
        <taxon>Eucoccidiorida</taxon>
        <taxon>Eimeriorina</taxon>
        <taxon>Sarcocystidae</taxon>
        <taxon>Toxoplasma</taxon>
    </lineage>
</organism>
<dbReference type="InterPro" id="IPR050452">
    <property type="entry name" value="Metacaspase"/>
</dbReference>
<evidence type="ECO:0000256" key="1">
    <source>
        <dbReference type="ARBA" id="ARBA00009005"/>
    </source>
</evidence>
<feature type="region of interest" description="Disordered" evidence="2">
    <location>
        <begin position="185"/>
        <end position="216"/>
    </location>
</feature>
<dbReference type="GO" id="GO:0004197">
    <property type="term" value="F:cysteine-type endopeptidase activity"/>
    <property type="evidence" value="ECO:0007669"/>
    <property type="project" value="InterPro"/>
</dbReference>
<evidence type="ECO:0000313" key="5">
    <source>
        <dbReference type="Proteomes" id="UP000028828"/>
    </source>
</evidence>
<comment type="similarity">
    <text evidence="1">Belongs to the peptidase C14B family.</text>
</comment>
<dbReference type="GO" id="GO:0005737">
    <property type="term" value="C:cytoplasm"/>
    <property type="evidence" value="ECO:0007669"/>
    <property type="project" value="TreeGrafter"/>
</dbReference>
<sequence>MTSYTPYSFTSSLDRPGAPVSGSSPSLAGVHGSQAQNGTSEHSHQSARMYYYPVNTARISFSEETANGGRVVQLPTADRSERNLSHSVVAGSYSQGGYAKPPFFVVPESRSGFSGNGLQEQRPVSHPAVPPALGSVRSVPASSQSLPSLYATGGFTQPGAKEVSSEFAQSTVSLRSPQAVSSRPLCHPATSWSCPSPGPVPSSAEQTSRTVIQPGPPLAVFPSLPLQTTGGLQGDFSRGRIGAAELARPLAAGRSVALPRESVDQTLQRLEAAKAFEANRLQDLMKQERELLMHFAQKHQAGNARAAVAERGEAALAEHRQGLPARSTRVLSGPPTSRDGSAFVAEPQCVSSGIPQSSSRIPRLPSFATPHVRHASFLPPAFPAAPGQPCTASFILPRAARPASVHAARGPRRRALIVGCGHQKGQPYHIRGAGNDAHLFAHACVQFLGIDPKEICVLTDTAPSTCYRGRGQDGSFLGPAAYIQGKDGSKHGTLLAKQDRMHAAGGEETSGAASALSQAMRGVADFGAKHFVASQGRDKETKAVVHSLVDVDRLESEEPNPVVAELPTRHNILRGLRWLVEDARPDDYLIFYFSGHSVQMDNMSGWEGEGYEEAFVPCDFNVRDVESGDPVSLVGALEIREILFNIPDRTQLSIFLDCCGGQTVLDPAGTSSRFTFIKGVKQRGMWPFSDPTDKMCLAKYRSDVWASPDMQKQVVQPRYLPAVEVQSLSCVSTASVKGDEHEKPGLLNAYCIAAAPWGSVALEASFNSFRIRSFHTRSLPGNCHGSCTVESKPVVHGVFTWAVVSALSGLVEETIRVFSDEGGARNGCVPVRVTYTKLMEKIEHQINDLKWNRLFKLDQQAELTVHSGGGARPNEVFIQFPDLAPGKGRPCVGASLSGETSPGACLRGWATAAFDSPVTPLQELSGSFYDFFHPQWIREEQRMHMGSAAAGGALPYTAEACFQRAFGVTPTGSPTPLGLHGKVHAERRSAGRGEDRKEQGSRIPSEDHVSSCLQWLSARRRLRSVVLPMASGFLDPRNRPVASASFSPLYTAKGRPPISSPPQEPATDSGHIPEHFKCTDVSTLSPSSCVASVENQEAQSPSNDENALFSCADSCSFPSRRPPSGAAPHHEGQARQESRGISQKRQAAVPQVASGKQVVRSEKRPEELQRERSFGLAVHAVRCVGGRDEEVALAVVLRAQMAERKRREAANRAQREQAEVRGRQMRLRQSLRRIESLKRTQADKVRSTQIEINPQRVDRAAVARLNDANFRIPFPTGGTCPVKHVLPLLEFDGSHTHNGDYKCQEGNAKKYNYTDGRSLVLVARAMPAPARGVPVKSGKQSFFC</sequence>
<accession>A0A086JIA7</accession>
<evidence type="ECO:0000256" key="2">
    <source>
        <dbReference type="SAM" id="MobiDB-lite"/>
    </source>
</evidence>
<keyword evidence="4" id="KW-0645">Protease</keyword>
<dbReference type="Pfam" id="PF00656">
    <property type="entry name" value="Peptidase_C14"/>
    <property type="match status" value="1"/>
</dbReference>
<feature type="compositionally biased region" description="Basic and acidic residues" evidence="2">
    <location>
        <begin position="1128"/>
        <end position="1138"/>
    </location>
</feature>
<dbReference type="Gene3D" id="3.40.50.12660">
    <property type="match status" value="2"/>
</dbReference>
<proteinExistence type="inferred from homology"/>
<dbReference type="GO" id="GO:0006508">
    <property type="term" value="P:proteolysis"/>
    <property type="evidence" value="ECO:0007669"/>
    <property type="project" value="UniProtKB-KW"/>
</dbReference>
<feature type="region of interest" description="Disordered" evidence="2">
    <location>
        <begin position="1052"/>
        <end position="1078"/>
    </location>
</feature>
<evidence type="ECO:0000313" key="4">
    <source>
        <dbReference type="EMBL" id="KFG31875.1"/>
    </source>
</evidence>
<keyword evidence="4" id="KW-0378">Hydrolase</keyword>
<reference evidence="4 5" key="1">
    <citation type="submission" date="2014-03" db="EMBL/GenBank/DDBJ databases">
        <authorList>
            <person name="Sibley D."/>
            <person name="Venepally P."/>
            <person name="Karamycheva S."/>
            <person name="Hadjithomas M."/>
            <person name="Khan A."/>
            <person name="Brunk B."/>
            <person name="Roos D."/>
            <person name="Caler E."/>
            <person name="Lorenzi H."/>
        </authorList>
    </citation>
    <scope>NUCLEOTIDE SEQUENCE [LARGE SCALE GENOMIC DNA]</scope>
    <source>
        <strain evidence="5">p89</strain>
    </source>
</reference>
<feature type="domain" description="Peptidase C14 caspase" evidence="3">
    <location>
        <begin position="412"/>
        <end position="712"/>
    </location>
</feature>
<feature type="compositionally biased region" description="Polar residues" evidence="2">
    <location>
        <begin position="1"/>
        <end position="13"/>
    </location>
</feature>
<dbReference type="OrthoDB" id="348364at2759"/>
<feature type="compositionally biased region" description="Basic and acidic residues" evidence="2">
    <location>
        <begin position="983"/>
        <end position="1005"/>
    </location>
</feature>
<feature type="region of interest" description="Disordered" evidence="2">
    <location>
        <begin position="1"/>
        <end position="45"/>
    </location>
</feature>